<accession>A0A3N6Q442</accession>
<dbReference type="SUPFAM" id="SSF54637">
    <property type="entry name" value="Thioesterase/thiol ester dehydrase-isomerase"/>
    <property type="match status" value="1"/>
</dbReference>
<dbReference type="InterPro" id="IPR050563">
    <property type="entry name" value="4-hydroxybenzoyl-CoA_TE"/>
</dbReference>
<organism evidence="4 5">
    <name type="scientific">Paraburkholderia dinghuensis</name>
    <dbReference type="NCBI Taxonomy" id="2305225"/>
    <lineage>
        <taxon>Bacteria</taxon>
        <taxon>Pseudomonadati</taxon>
        <taxon>Pseudomonadota</taxon>
        <taxon>Betaproteobacteria</taxon>
        <taxon>Burkholderiales</taxon>
        <taxon>Burkholderiaceae</taxon>
        <taxon>Paraburkholderia</taxon>
    </lineage>
</organism>
<dbReference type="AlphaFoldDB" id="A0A3N6Q442"/>
<gene>
    <name evidence="4" type="primary">ybgC</name>
    <name evidence="4" type="ORF">D1Y85_02085</name>
</gene>
<sequence>MRGMERSTSQTGAAPPGSAQDFTWQVRVYYEDTDAGGIVFYANYLKFFERARTEWLRACGVDQRRLAEENGALFVVRSTAIDYRAPARLDDIVTITSKIEKLGRASVDFMQEAWRGETLLATGSIRVACVEGATMRPAAIPDHVHDALRRGPGNDAPAVSTAAQLFPLIRRQ</sequence>
<keyword evidence="5" id="KW-1185">Reference proteome</keyword>
<proteinExistence type="inferred from homology"/>
<dbReference type="PANTHER" id="PTHR31793">
    <property type="entry name" value="4-HYDROXYBENZOYL-COA THIOESTERASE FAMILY MEMBER"/>
    <property type="match status" value="1"/>
</dbReference>
<dbReference type="InterPro" id="IPR006684">
    <property type="entry name" value="YbgC/YbaW"/>
</dbReference>
<dbReference type="GO" id="GO:0047617">
    <property type="term" value="F:fatty acyl-CoA hydrolase activity"/>
    <property type="evidence" value="ECO:0007669"/>
    <property type="project" value="TreeGrafter"/>
</dbReference>
<dbReference type="NCBIfam" id="TIGR00051">
    <property type="entry name" value="YbgC/FadM family acyl-CoA thioesterase"/>
    <property type="match status" value="1"/>
</dbReference>
<evidence type="ECO:0000256" key="1">
    <source>
        <dbReference type="ARBA" id="ARBA00005953"/>
    </source>
</evidence>
<dbReference type="CDD" id="cd00586">
    <property type="entry name" value="4HBT"/>
    <property type="match status" value="1"/>
</dbReference>
<keyword evidence="2" id="KW-0378">Hydrolase</keyword>
<dbReference type="NCBIfam" id="TIGR02799">
    <property type="entry name" value="thio_ybgC"/>
    <property type="match status" value="1"/>
</dbReference>
<evidence type="ECO:0000259" key="3">
    <source>
        <dbReference type="Pfam" id="PF03061"/>
    </source>
</evidence>
<dbReference type="RefSeq" id="WP_124149347.1">
    <property type="nucleotide sequence ID" value="NZ_RQIS01000001.1"/>
</dbReference>
<dbReference type="Proteomes" id="UP000272778">
    <property type="component" value="Unassembled WGS sequence"/>
</dbReference>
<comment type="caution">
    <text evidence="4">The sequence shown here is derived from an EMBL/GenBank/DDBJ whole genome shotgun (WGS) entry which is preliminary data.</text>
</comment>
<dbReference type="InterPro" id="IPR029069">
    <property type="entry name" value="HotDog_dom_sf"/>
</dbReference>
<reference evidence="4 5" key="1">
    <citation type="submission" date="2018-11" db="EMBL/GenBank/DDBJ databases">
        <title>Paraburkholderia sp. DHOA04, isolated from soil.</title>
        <authorList>
            <person name="Gao Z.-H."/>
            <person name="Qiu L.-H."/>
            <person name="Fu J.-C."/>
        </authorList>
    </citation>
    <scope>NUCLEOTIDE SEQUENCE [LARGE SCALE GENOMIC DNA]</scope>
    <source>
        <strain evidence="4 5">DHOA04</strain>
    </source>
</reference>
<dbReference type="OrthoDB" id="9808429at2"/>
<name>A0A3N6Q442_9BURK</name>
<evidence type="ECO:0000313" key="5">
    <source>
        <dbReference type="Proteomes" id="UP000272778"/>
    </source>
</evidence>
<evidence type="ECO:0000313" key="4">
    <source>
        <dbReference type="EMBL" id="RQH09950.1"/>
    </source>
</evidence>
<protein>
    <submittedName>
        <fullName evidence="4">Tol-pal system-associated acyl-CoA thioesterase</fullName>
    </submittedName>
</protein>
<dbReference type="InterPro" id="IPR006683">
    <property type="entry name" value="Thioestr_dom"/>
</dbReference>
<comment type="similarity">
    <text evidence="1">Belongs to the 4-hydroxybenzoyl-CoA thioesterase family.</text>
</comment>
<dbReference type="Gene3D" id="3.10.129.10">
    <property type="entry name" value="Hotdog Thioesterase"/>
    <property type="match status" value="1"/>
</dbReference>
<dbReference type="PANTHER" id="PTHR31793:SF37">
    <property type="entry name" value="ACYL-COA THIOESTER HYDROLASE YBGC"/>
    <property type="match status" value="1"/>
</dbReference>
<feature type="domain" description="Thioesterase" evidence="3">
    <location>
        <begin position="36"/>
        <end position="120"/>
    </location>
</feature>
<dbReference type="FunFam" id="3.10.129.10:FF:000004">
    <property type="entry name" value="Tol-pal system-associated acyl-CoA thioesterase"/>
    <property type="match status" value="1"/>
</dbReference>
<evidence type="ECO:0000256" key="2">
    <source>
        <dbReference type="ARBA" id="ARBA00022801"/>
    </source>
</evidence>
<dbReference type="EMBL" id="RQIS01000001">
    <property type="protein sequence ID" value="RQH09950.1"/>
    <property type="molecule type" value="Genomic_DNA"/>
</dbReference>
<dbReference type="InterPro" id="IPR014166">
    <property type="entry name" value="Tol-Pal_acyl-CoA_thioesterase"/>
</dbReference>
<dbReference type="Pfam" id="PF03061">
    <property type="entry name" value="4HBT"/>
    <property type="match status" value="1"/>
</dbReference>